<comment type="caution">
    <text evidence="1">The sequence shown here is derived from an EMBL/GenBank/DDBJ whole genome shotgun (WGS) entry which is preliminary data.</text>
</comment>
<evidence type="ECO:0000313" key="1">
    <source>
        <dbReference type="EMBL" id="KAI3736213.1"/>
    </source>
</evidence>
<proteinExistence type="predicted"/>
<organism evidence="1 2">
    <name type="scientific">Arctium lappa</name>
    <name type="common">Greater burdock</name>
    <name type="synonym">Lappa major</name>
    <dbReference type="NCBI Taxonomy" id="4217"/>
    <lineage>
        <taxon>Eukaryota</taxon>
        <taxon>Viridiplantae</taxon>
        <taxon>Streptophyta</taxon>
        <taxon>Embryophyta</taxon>
        <taxon>Tracheophyta</taxon>
        <taxon>Spermatophyta</taxon>
        <taxon>Magnoliopsida</taxon>
        <taxon>eudicotyledons</taxon>
        <taxon>Gunneridae</taxon>
        <taxon>Pentapetalae</taxon>
        <taxon>asterids</taxon>
        <taxon>campanulids</taxon>
        <taxon>Asterales</taxon>
        <taxon>Asteraceae</taxon>
        <taxon>Carduoideae</taxon>
        <taxon>Cardueae</taxon>
        <taxon>Arctiinae</taxon>
        <taxon>Arctium</taxon>
    </lineage>
</organism>
<evidence type="ECO:0000313" key="2">
    <source>
        <dbReference type="Proteomes" id="UP001055879"/>
    </source>
</evidence>
<sequence length="513" mass="58095">MPNTIAISSKLKHPLSVLEPEALLSVQEPETSSISKKKNNSTTTSQTVKPKSKLLSLMMSRQRNTILSFLFILTFQFHLMHSKSIIKRLPGYPGDLPFKLETGYMGIGKNEDVQLFYYFVESIRNPEEDPLIFYVPGGPGASALITFLYELGPLIFDLDNGQDNITLKLNPNSWLQMANIIFLDIPAGTGYSYADTQEGWISSDSNLVNQANDFIKKFLIDHPKFLKNPLYVAGISYIGIAVPKITLEIYEGNERGDQPALNIQGYILISPLTDKFNDFNSRLEYAYRMALISDDIHKSAIENCHGNYVNVDKLNALCANSLHRYEQCTCRINLENILETFCDENDPMSDCQSNFSKVVEIWANTEVAQQALNVRQGKTGKWELLNNTMHYNQGKNDTECYAYDIFSSFPYHKELSSKNCRALILSGDHDMTFPYVGVEQWIASLNLGIEIPWKPFYVDGQVGGYQMKYAQNEYSLTFTSVKGAGHLVPYYKPKETMVVTETWFSSLTYSSDS</sequence>
<gene>
    <name evidence="1" type="ORF">L6452_15751</name>
</gene>
<protein>
    <submittedName>
        <fullName evidence="1">Uncharacterized protein</fullName>
    </submittedName>
</protein>
<reference evidence="1 2" key="2">
    <citation type="journal article" date="2022" name="Mol. Ecol. Resour.">
        <title>The genomes of chicory, endive, great burdock and yacon provide insights into Asteraceae paleo-polyploidization history and plant inulin production.</title>
        <authorList>
            <person name="Fan W."/>
            <person name="Wang S."/>
            <person name="Wang H."/>
            <person name="Wang A."/>
            <person name="Jiang F."/>
            <person name="Liu H."/>
            <person name="Zhao H."/>
            <person name="Xu D."/>
            <person name="Zhang Y."/>
        </authorList>
    </citation>
    <scope>NUCLEOTIDE SEQUENCE [LARGE SCALE GENOMIC DNA]</scope>
    <source>
        <strain evidence="2">cv. Niubang</strain>
    </source>
</reference>
<dbReference type="Proteomes" id="UP001055879">
    <property type="component" value="Linkage Group LG04"/>
</dbReference>
<accession>A0ACB9CPS7</accession>
<keyword evidence="2" id="KW-1185">Reference proteome</keyword>
<dbReference type="EMBL" id="CM042050">
    <property type="protein sequence ID" value="KAI3736213.1"/>
    <property type="molecule type" value="Genomic_DNA"/>
</dbReference>
<reference evidence="2" key="1">
    <citation type="journal article" date="2022" name="Mol. Ecol. Resour.">
        <title>The genomes of chicory, endive, great burdock and yacon provide insights into Asteraceae palaeo-polyploidization history and plant inulin production.</title>
        <authorList>
            <person name="Fan W."/>
            <person name="Wang S."/>
            <person name="Wang H."/>
            <person name="Wang A."/>
            <person name="Jiang F."/>
            <person name="Liu H."/>
            <person name="Zhao H."/>
            <person name="Xu D."/>
            <person name="Zhang Y."/>
        </authorList>
    </citation>
    <scope>NUCLEOTIDE SEQUENCE [LARGE SCALE GENOMIC DNA]</scope>
    <source>
        <strain evidence="2">cv. Niubang</strain>
    </source>
</reference>
<name>A0ACB9CPS7_ARCLA</name>